<dbReference type="EMBL" id="SJPL01000002">
    <property type="protein sequence ID" value="TWT65652.1"/>
    <property type="molecule type" value="Genomic_DNA"/>
</dbReference>
<feature type="domain" description="Helix-turn-helix" evidence="1">
    <location>
        <begin position="21"/>
        <end position="72"/>
    </location>
</feature>
<dbReference type="Pfam" id="PF12728">
    <property type="entry name" value="HTH_17"/>
    <property type="match status" value="1"/>
</dbReference>
<dbReference type="RefSeq" id="WP_146440923.1">
    <property type="nucleotide sequence ID" value="NZ_SJPL01000002.1"/>
</dbReference>
<evidence type="ECO:0000259" key="1">
    <source>
        <dbReference type="Pfam" id="PF12728"/>
    </source>
</evidence>
<dbReference type="AlphaFoldDB" id="A0A5C5XVM0"/>
<evidence type="ECO:0000313" key="3">
    <source>
        <dbReference type="Proteomes" id="UP000317238"/>
    </source>
</evidence>
<comment type="caution">
    <text evidence="2">The sequence shown here is derived from an EMBL/GenBank/DDBJ whole genome shotgun (WGS) entry which is preliminary data.</text>
</comment>
<keyword evidence="3" id="KW-1185">Reference proteome</keyword>
<evidence type="ECO:0000313" key="2">
    <source>
        <dbReference type="EMBL" id="TWT65652.1"/>
    </source>
</evidence>
<dbReference type="OrthoDB" id="3401953at2"/>
<name>A0A5C5XVM0_9PLAN</name>
<accession>A0A5C5XVM0</accession>
<dbReference type="InterPro" id="IPR041657">
    <property type="entry name" value="HTH_17"/>
</dbReference>
<organism evidence="2 3">
    <name type="scientific">Crateriforma conspicua</name>
    <dbReference type="NCBI Taxonomy" id="2527996"/>
    <lineage>
        <taxon>Bacteria</taxon>
        <taxon>Pseudomonadati</taxon>
        <taxon>Planctomycetota</taxon>
        <taxon>Planctomycetia</taxon>
        <taxon>Planctomycetales</taxon>
        <taxon>Planctomycetaceae</taxon>
        <taxon>Crateriforma</taxon>
    </lineage>
</organism>
<gene>
    <name evidence="2" type="ORF">Pan14r_52000</name>
</gene>
<reference evidence="2 3" key="1">
    <citation type="submission" date="2019-02" db="EMBL/GenBank/DDBJ databases">
        <title>Deep-cultivation of Planctomycetes and their phenomic and genomic characterization uncovers novel biology.</title>
        <authorList>
            <person name="Wiegand S."/>
            <person name="Jogler M."/>
            <person name="Boedeker C."/>
            <person name="Pinto D."/>
            <person name="Vollmers J."/>
            <person name="Rivas-Marin E."/>
            <person name="Kohn T."/>
            <person name="Peeters S.H."/>
            <person name="Heuer A."/>
            <person name="Rast P."/>
            <person name="Oberbeckmann S."/>
            <person name="Bunk B."/>
            <person name="Jeske O."/>
            <person name="Meyerdierks A."/>
            <person name="Storesund J.E."/>
            <person name="Kallscheuer N."/>
            <person name="Luecker S."/>
            <person name="Lage O.M."/>
            <person name="Pohl T."/>
            <person name="Merkel B.J."/>
            <person name="Hornburger P."/>
            <person name="Mueller R.-W."/>
            <person name="Bruemmer F."/>
            <person name="Labrenz M."/>
            <person name="Spormann A.M."/>
            <person name="Op Den Camp H."/>
            <person name="Overmann J."/>
            <person name="Amann R."/>
            <person name="Jetten M.S.M."/>
            <person name="Mascher T."/>
            <person name="Medema M.H."/>
            <person name="Devos D.P."/>
            <person name="Kaster A.-K."/>
            <person name="Ovreas L."/>
            <person name="Rohde M."/>
            <person name="Galperin M.Y."/>
            <person name="Jogler C."/>
        </authorList>
    </citation>
    <scope>NUCLEOTIDE SEQUENCE [LARGE SCALE GENOMIC DNA]</scope>
    <source>
        <strain evidence="2 3">Pan14r</strain>
    </source>
</reference>
<protein>
    <submittedName>
        <fullName evidence="2">Helix-turn-helix domain protein</fullName>
    </submittedName>
</protein>
<proteinExistence type="predicted"/>
<dbReference type="Proteomes" id="UP000317238">
    <property type="component" value="Unassembled WGS sequence"/>
</dbReference>
<sequence length="91" mass="10299">MSTETKASRKAQAAPINHRGWVTVQMAADYLSVGKDFIRDYTASGDIRPVNTGRGKERQCLKYRLNDLDELMIAIGEGRTRLQRMKATNVR</sequence>